<dbReference type="RefSeq" id="WP_157307905.1">
    <property type="nucleotide sequence ID" value="NZ_WRXN01000009.1"/>
</dbReference>
<gene>
    <name evidence="3" type="ORF">GO493_19460</name>
</gene>
<dbReference type="PROSITE" id="PS51257">
    <property type="entry name" value="PROKAR_LIPOPROTEIN"/>
    <property type="match status" value="1"/>
</dbReference>
<feature type="domain" description="DUF4397" evidence="2">
    <location>
        <begin position="38"/>
        <end position="153"/>
    </location>
</feature>
<dbReference type="InterPro" id="IPR025510">
    <property type="entry name" value="DUF4397"/>
</dbReference>
<reference evidence="3 4" key="1">
    <citation type="submission" date="2019-12" db="EMBL/GenBank/DDBJ databases">
        <title>Chitinophaga sp. strain ysch24 (GDMCC 1.1355), whole genome shotgun sequence.</title>
        <authorList>
            <person name="Zhang X."/>
        </authorList>
    </citation>
    <scope>NUCLEOTIDE SEQUENCE [LARGE SCALE GENOMIC DNA]</scope>
    <source>
        <strain evidence="4">ysch24</strain>
    </source>
</reference>
<comment type="caution">
    <text evidence="3">The sequence shown here is derived from an EMBL/GenBank/DDBJ whole genome shotgun (WGS) entry which is preliminary data.</text>
</comment>
<evidence type="ECO:0000256" key="1">
    <source>
        <dbReference type="SAM" id="SignalP"/>
    </source>
</evidence>
<name>A0A7K1U7X6_9BACT</name>
<proteinExistence type="predicted"/>
<evidence type="ECO:0000313" key="4">
    <source>
        <dbReference type="Proteomes" id="UP000461730"/>
    </source>
</evidence>
<keyword evidence="1" id="KW-0732">Signal</keyword>
<dbReference type="Pfam" id="PF14344">
    <property type="entry name" value="DUF4397"/>
    <property type="match status" value="1"/>
</dbReference>
<feature type="signal peptide" evidence="1">
    <location>
        <begin position="1"/>
        <end position="23"/>
    </location>
</feature>
<feature type="chain" id="PRO_5029578145" evidence="1">
    <location>
        <begin position="24"/>
        <end position="234"/>
    </location>
</feature>
<evidence type="ECO:0000259" key="2">
    <source>
        <dbReference type="Pfam" id="PF14344"/>
    </source>
</evidence>
<dbReference type="AlphaFoldDB" id="A0A7K1U7X6"/>
<evidence type="ECO:0000313" key="3">
    <source>
        <dbReference type="EMBL" id="MVT10459.1"/>
    </source>
</evidence>
<organism evidence="3 4">
    <name type="scientific">Chitinophaga tropicalis</name>
    <dbReference type="NCBI Taxonomy" id="2683588"/>
    <lineage>
        <taxon>Bacteria</taxon>
        <taxon>Pseudomonadati</taxon>
        <taxon>Bacteroidota</taxon>
        <taxon>Chitinophagia</taxon>
        <taxon>Chitinophagales</taxon>
        <taxon>Chitinophagaceae</taxon>
        <taxon>Chitinophaga</taxon>
    </lineage>
</organism>
<sequence>MTTKTSRVWAIGALVTLVTGLTACLKSSDVTPQEPSSYFYVANASSALTAIDFFDNDVKQTSSNGFSFLANTIYQTSTGVHTFKVKKLGGDSTMATATNVYDSLELTSLFIYDLPTYATGIREISENFTNLSSTKINVRFFNLSVDAPAVDVYLDNIKIDSTHSYEGNGNNFYPAFDQITASTTSTIKLTKAGSDSTIAQINATLAAGRTYTIYLGGRKAFTDSRKLNVAYITH</sequence>
<protein>
    <submittedName>
        <fullName evidence="3">DUF4397 domain-containing protein</fullName>
    </submittedName>
</protein>
<keyword evidence="4" id="KW-1185">Reference proteome</keyword>
<dbReference type="Proteomes" id="UP000461730">
    <property type="component" value="Unassembled WGS sequence"/>
</dbReference>
<accession>A0A7K1U7X6</accession>
<dbReference type="EMBL" id="WRXN01000009">
    <property type="protein sequence ID" value="MVT10459.1"/>
    <property type="molecule type" value="Genomic_DNA"/>
</dbReference>